<feature type="compositionally biased region" description="Basic and acidic residues" evidence="1">
    <location>
        <begin position="27"/>
        <end position="42"/>
    </location>
</feature>
<accession>A0A4Q5ARR3</accession>
<organism evidence="2 3">
    <name type="scientific">Bifidobacterium pseudolongum subsp. globosum</name>
    <dbReference type="NCBI Taxonomy" id="1690"/>
    <lineage>
        <taxon>Bacteria</taxon>
        <taxon>Bacillati</taxon>
        <taxon>Actinomycetota</taxon>
        <taxon>Actinomycetes</taxon>
        <taxon>Bifidobacteriales</taxon>
        <taxon>Bifidobacteriaceae</taxon>
        <taxon>Bifidobacterium</taxon>
    </lineage>
</organism>
<dbReference type="AlphaFoldDB" id="A0A4Q5ARR3"/>
<protein>
    <submittedName>
        <fullName evidence="2">Uncharacterized protein</fullName>
    </submittedName>
</protein>
<evidence type="ECO:0000313" key="3">
    <source>
        <dbReference type="Proteomes" id="UP000293208"/>
    </source>
</evidence>
<dbReference type="EMBL" id="RYUY01000014">
    <property type="protein sequence ID" value="RYQ36665.1"/>
    <property type="molecule type" value="Genomic_DNA"/>
</dbReference>
<feature type="region of interest" description="Disordered" evidence="1">
    <location>
        <begin position="21"/>
        <end position="42"/>
    </location>
</feature>
<gene>
    <name evidence="2" type="ORF">PG2001B_1655</name>
</gene>
<evidence type="ECO:0000256" key="1">
    <source>
        <dbReference type="SAM" id="MobiDB-lite"/>
    </source>
</evidence>
<reference evidence="2 3" key="1">
    <citation type="submission" date="2018-12" db="EMBL/GenBank/DDBJ databases">
        <title>Unveiling genomic diversity among members of the Bifidobacterium pseudolongum species, a widely distributed gut commensal of the animal kingdom.</title>
        <authorList>
            <person name="Lugli G.A."/>
            <person name="Duranti S."/>
            <person name="Albert K."/>
            <person name="Mancabelli L."/>
            <person name="Napoli S."/>
            <person name="Viappiani A."/>
            <person name="Anzalone R."/>
            <person name="Longhi G."/>
            <person name="Milani C."/>
            <person name="Turroni F."/>
            <person name="Alessandri G."/>
            <person name="Sela D.A."/>
            <person name="Van Sinderen D."/>
            <person name="Ventura M."/>
        </authorList>
    </citation>
    <scope>NUCLEOTIDE SEQUENCE [LARGE SCALE GENOMIC DNA]</scope>
    <source>
        <strain evidence="2 3">2001B</strain>
    </source>
</reference>
<dbReference type="RefSeq" id="WP_129914568.1">
    <property type="nucleotide sequence ID" value="NZ_RYUY01000014.1"/>
</dbReference>
<evidence type="ECO:0000313" key="2">
    <source>
        <dbReference type="EMBL" id="RYQ36665.1"/>
    </source>
</evidence>
<name>A0A4Q5ARR3_9BIFI</name>
<sequence length="125" mass="13875">MSSINRPYLVDMSTYQHQYLSASPVMQRDDRGRETETQRRSREGLPVWKVRLLETDLTTKAVDVQEVTIAVSVLPSLARLTTVRLVRPSVRAWAMPAANGVRSGVTLSAEGIEPAAAPDLEEIEL</sequence>
<comment type="caution">
    <text evidence="2">The sequence shown here is derived from an EMBL/GenBank/DDBJ whole genome shotgun (WGS) entry which is preliminary data.</text>
</comment>
<dbReference type="Proteomes" id="UP000293208">
    <property type="component" value="Unassembled WGS sequence"/>
</dbReference>
<proteinExistence type="predicted"/>